<organism evidence="3 4">
    <name type="scientific">Nocardia terpenica</name>
    <dbReference type="NCBI Taxonomy" id="455432"/>
    <lineage>
        <taxon>Bacteria</taxon>
        <taxon>Bacillati</taxon>
        <taxon>Actinomycetota</taxon>
        <taxon>Actinomycetes</taxon>
        <taxon>Mycobacteriales</taxon>
        <taxon>Nocardiaceae</taxon>
        <taxon>Nocardia</taxon>
    </lineage>
</organism>
<dbReference type="AlphaFoldDB" id="A0A291RJH4"/>
<reference evidence="3 4" key="1">
    <citation type="submission" date="2017-10" db="EMBL/GenBank/DDBJ databases">
        <title>Comparative genomics between pathogenic Norcardia.</title>
        <authorList>
            <person name="Zeng L."/>
        </authorList>
    </citation>
    <scope>NUCLEOTIDE SEQUENCE [LARGE SCALE GENOMIC DNA]</scope>
    <source>
        <strain evidence="3 4">NC_YFY_NT001</strain>
    </source>
</reference>
<evidence type="ECO:0000256" key="1">
    <source>
        <dbReference type="SAM" id="MobiDB-lite"/>
    </source>
</evidence>
<dbReference type="Proteomes" id="UP000221961">
    <property type="component" value="Chromosome"/>
</dbReference>
<protein>
    <submittedName>
        <fullName evidence="3">Mammalian cell entry protein</fullName>
    </submittedName>
</protein>
<feature type="domain" description="Mce/MlaD" evidence="2">
    <location>
        <begin position="105"/>
        <end position="183"/>
    </location>
</feature>
<dbReference type="EMBL" id="CP023778">
    <property type="protein sequence ID" value="ATL67222.1"/>
    <property type="molecule type" value="Genomic_DNA"/>
</dbReference>
<feature type="compositionally biased region" description="Basic and acidic residues" evidence="1">
    <location>
        <begin position="44"/>
        <end position="54"/>
    </location>
</feature>
<name>A0A291RJH4_9NOCA</name>
<accession>A0A291RJH4</accession>
<proteinExistence type="predicted"/>
<dbReference type="KEGG" id="ntp:CRH09_14485"/>
<dbReference type="PANTHER" id="PTHR33371:SF16">
    <property type="entry name" value="MCE-FAMILY PROTEIN MCE3F"/>
    <property type="match status" value="1"/>
</dbReference>
<dbReference type="Pfam" id="PF02470">
    <property type="entry name" value="MlaD"/>
    <property type="match status" value="1"/>
</dbReference>
<dbReference type="InterPro" id="IPR052336">
    <property type="entry name" value="MlaD_Phospholipid_Transporter"/>
</dbReference>
<gene>
    <name evidence="3" type="ORF">CRH09_14485</name>
</gene>
<dbReference type="InterPro" id="IPR003399">
    <property type="entry name" value="Mce/MlaD"/>
</dbReference>
<evidence type="ECO:0000259" key="2">
    <source>
        <dbReference type="Pfam" id="PF02470"/>
    </source>
</evidence>
<sequence length="403" mass="42248">MRGAQGGRPGGGGHRDPLLPRVFRLRRPGGRGPRLRARHSRQPGRGDRGRHGADHPVLGRGQRNQDLRVSGERAALRRRGAAVLTVAAIVATVVVAHAQGRFRDGIDLTVEAPAVADGLTAGSDVTFHGMVVGTVRQVTVAADDTRRVRLRLDPGPAAAVPAAVAARFASANVFGTPAIELVPQGDGPRIGDHARIPLAADADLGSSTAVLQHSGRLTAVLDSPQVRRLLDLAARDPGTLAPAVDAVTGLARAVAANRRGDIAHYLRIAGNLGHGAADLEPAMAHALVALLDQSAYFDDEANRARTRKAIAGLSREFLPGYATLFGGNLDSFTQILAVVMDLGVPLGMSYGSLAPAYGRLPELMDRIGAAFPVVDGRVQLQLRIIADTMPQIARSVTGPETPR</sequence>
<feature type="region of interest" description="Disordered" evidence="1">
    <location>
        <begin position="1"/>
        <end position="65"/>
    </location>
</feature>
<feature type="compositionally biased region" description="Gly residues" evidence="1">
    <location>
        <begin position="1"/>
        <end position="12"/>
    </location>
</feature>
<dbReference type="GO" id="GO:0005576">
    <property type="term" value="C:extracellular region"/>
    <property type="evidence" value="ECO:0007669"/>
    <property type="project" value="TreeGrafter"/>
</dbReference>
<feature type="compositionally biased region" description="Basic residues" evidence="1">
    <location>
        <begin position="23"/>
        <end position="42"/>
    </location>
</feature>
<dbReference type="PANTHER" id="PTHR33371">
    <property type="entry name" value="INTERMEMBRANE PHOSPHOLIPID TRANSPORT SYSTEM BINDING PROTEIN MLAD-RELATED"/>
    <property type="match status" value="1"/>
</dbReference>
<evidence type="ECO:0000313" key="3">
    <source>
        <dbReference type="EMBL" id="ATL67222.1"/>
    </source>
</evidence>
<evidence type="ECO:0000313" key="4">
    <source>
        <dbReference type="Proteomes" id="UP000221961"/>
    </source>
</evidence>